<feature type="transmembrane region" description="Helical" evidence="5">
    <location>
        <begin position="76"/>
        <end position="93"/>
    </location>
</feature>
<keyword evidence="4 5" id="KW-0472">Membrane</keyword>
<dbReference type="GO" id="GO:0016020">
    <property type="term" value="C:membrane"/>
    <property type="evidence" value="ECO:0007669"/>
    <property type="project" value="UniProtKB-SubCell"/>
</dbReference>
<feature type="transmembrane region" description="Helical" evidence="5">
    <location>
        <begin position="151"/>
        <end position="169"/>
    </location>
</feature>
<dbReference type="InterPro" id="IPR050638">
    <property type="entry name" value="AA-Vitamin_Transporters"/>
</dbReference>
<protein>
    <submittedName>
        <fullName evidence="7">EamA family transporter</fullName>
    </submittedName>
</protein>
<evidence type="ECO:0000256" key="3">
    <source>
        <dbReference type="ARBA" id="ARBA00022989"/>
    </source>
</evidence>
<evidence type="ECO:0000313" key="8">
    <source>
        <dbReference type="Proteomes" id="UP000286100"/>
    </source>
</evidence>
<accession>A0A418W893</accession>
<feature type="transmembrane region" description="Helical" evidence="5">
    <location>
        <begin position="181"/>
        <end position="203"/>
    </location>
</feature>
<evidence type="ECO:0000259" key="6">
    <source>
        <dbReference type="Pfam" id="PF00892"/>
    </source>
</evidence>
<feature type="domain" description="EamA" evidence="6">
    <location>
        <begin position="154"/>
        <end position="293"/>
    </location>
</feature>
<feature type="transmembrane region" description="Helical" evidence="5">
    <location>
        <begin position="277"/>
        <end position="298"/>
    </location>
</feature>
<evidence type="ECO:0000313" key="7">
    <source>
        <dbReference type="EMBL" id="RJF86227.1"/>
    </source>
</evidence>
<dbReference type="Proteomes" id="UP000286100">
    <property type="component" value="Unassembled WGS sequence"/>
</dbReference>
<gene>
    <name evidence="7" type="ORF">D3876_19340</name>
</gene>
<feature type="transmembrane region" description="Helical" evidence="5">
    <location>
        <begin position="251"/>
        <end position="271"/>
    </location>
</feature>
<feature type="domain" description="EamA" evidence="6">
    <location>
        <begin position="19"/>
        <end position="143"/>
    </location>
</feature>
<dbReference type="AlphaFoldDB" id="A0A418W893"/>
<sequence length="312" mass="32673">MSASVHSAATTHGLSLRHALLALAVVAVWGTNFVVIRVALDDFPPLLFATLRFIIALLPAAFILKRPAVSWRSLASYGFLIGFGQFGLLYIAMDGHISPGIASLVMQAQVFFTIGLAMWLSGERLRGFQILALLLATIGFGVIMAHTGGSTTAFGLGLALVAAMSWAGGNQVAKSSGTTDMLAYVVWASLFSIPPLLIASLLLEGPTAIGAALVAASPEAWAAVVWQSVGNTMFGYAAWSWLLARYPAATITPTALLIPIFGMGASALLLAEALPGWKLGAAALVMGGLAINVLWPMASRLPGFPWRRGEPV</sequence>
<dbReference type="PANTHER" id="PTHR32322">
    <property type="entry name" value="INNER MEMBRANE TRANSPORTER"/>
    <property type="match status" value="1"/>
</dbReference>
<comment type="subcellular location">
    <subcellularLocation>
        <location evidence="1">Membrane</location>
        <topology evidence="1">Multi-pass membrane protein</topology>
    </subcellularLocation>
</comment>
<keyword evidence="8" id="KW-1185">Reference proteome</keyword>
<feature type="transmembrane region" description="Helical" evidence="5">
    <location>
        <begin position="20"/>
        <end position="40"/>
    </location>
</feature>
<feature type="transmembrane region" description="Helical" evidence="5">
    <location>
        <begin position="223"/>
        <end position="244"/>
    </location>
</feature>
<feature type="transmembrane region" description="Helical" evidence="5">
    <location>
        <begin position="46"/>
        <end position="64"/>
    </location>
</feature>
<comment type="caution">
    <text evidence="7">The sequence shown here is derived from an EMBL/GenBank/DDBJ whole genome shotgun (WGS) entry which is preliminary data.</text>
</comment>
<evidence type="ECO:0000256" key="5">
    <source>
        <dbReference type="SAM" id="Phobius"/>
    </source>
</evidence>
<organism evidence="7 8">
    <name type="scientific">Sphingomonas cavernae</name>
    <dbReference type="NCBI Taxonomy" id="2320861"/>
    <lineage>
        <taxon>Bacteria</taxon>
        <taxon>Pseudomonadati</taxon>
        <taxon>Pseudomonadota</taxon>
        <taxon>Alphaproteobacteria</taxon>
        <taxon>Sphingomonadales</taxon>
        <taxon>Sphingomonadaceae</taxon>
        <taxon>Sphingomonas</taxon>
    </lineage>
</organism>
<proteinExistence type="predicted"/>
<dbReference type="InterPro" id="IPR000620">
    <property type="entry name" value="EamA_dom"/>
</dbReference>
<evidence type="ECO:0000256" key="4">
    <source>
        <dbReference type="ARBA" id="ARBA00023136"/>
    </source>
</evidence>
<feature type="transmembrane region" description="Helical" evidence="5">
    <location>
        <begin position="127"/>
        <end position="145"/>
    </location>
</feature>
<dbReference type="Pfam" id="PF00892">
    <property type="entry name" value="EamA"/>
    <property type="match status" value="2"/>
</dbReference>
<dbReference type="OrthoDB" id="7158585at2"/>
<dbReference type="PANTHER" id="PTHR32322:SF9">
    <property type="entry name" value="AMINO-ACID METABOLITE EFFLUX PUMP-RELATED"/>
    <property type="match status" value="1"/>
</dbReference>
<evidence type="ECO:0000256" key="2">
    <source>
        <dbReference type="ARBA" id="ARBA00022692"/>
    </source>
</evidence>
<dbReference type="InterPro" id="IPR037185">
    <property type="entry name" value="EmrE-like"/>
</dbReference>
<keyword evidence="3 5" id="KW-1133">Transmembrane helix</keyword>
<evidence type="ECO:0000256" key="1">
    <source>
        <dbReference type="ARBA" id="ARBA00004141"/>
    </source>
</evidence>
<dbReference type="SUPFAM" id="SSF103481">
    <property type="entry name" value="Multidrug resistance efflux transporter EmrE"/>
    <property type="match status" value="2"/>
</dbReference>
<keyword evidence="2 5" id="KW-0812">Transmembrane</keyword>
<feature type="transmembrane region" description="Helical" evidence="5">
    <location>
        <begin position="99"/>
        <end position="120"/>
    </location>
</feature>
<name>A0A418W893_9SPHN</name>
<reference evidence="7 8" key="1">
    <citation type="submission" date="2018-09" db="EMBL/GenBank/DDBJ databases">
        <authorList>
            <person name="Zhu H."/>
        </authorList>
    </citation>
    <scope>NUCLEOTIDE SEQUENCE [LARGE SCALE GENOMIC DNA]</scope>
    <source>
        <strain evidence="7 8">K2R01-6</strain>
    </source>
</reference>
<dbReference type="EMBL" id="QYUM01000004">
    <property type="protein sequence ID" value="RJF86227.1"/>
    <property type="molecule type" value="Genomic_DNA"/>
</dbReference>